<keyword evidence="3" id="KW-1185">Reference proteome</keyword>
<dbReference type="RefSeq" id="WP_276264109.1">
    <property type="nucleotide sequence ID" value="NZ_JARJLM010000101.1"/>
</dbReference>
<feature type="domain" description="Tetrapyrrole biosynthesis uroporphyrinogen III synthase" evidence="1">
    <location>
        <begin position="17"/>
        <end position="77"/>
    </location>
</feature>
<dbReference type="InterPro" id="IPR003754">
    <property type="entry name" value="4pyrrol_synth_uPrphyn_synth"/>
</dbReference>
<evidence type="ECO:0000313" key="2">
    <source>
        <dbReference type="EMBL" id="MDF3832511.1"/>
    </source>
</evidence>
<sequence>MPRPTVVVTRPAGQSRQLTEALSAAGLDVLGFPLLAIGPAADEGRLRAALARLADFSLVVFVSPNAVAFALEALAQVQDRPAPQWPEA</sequence>
<accession>A0ABT6AL34</accession>
<dbReference type="Gene3D" id="3.40.50.10090">
    <property type="match status" value="2"/>
</dbReference>
<name>A0ABT6AL34_9BURK</name>
<gene>
    <name evidence="2" type="ORF">P3W85_06065</name>
</gene>
<feature type="non-terminal residue" evidence="2">
    <location>
        <position position="88"/>
    </location>
</feature>
<dbReference type="Proteomes" id="UP001216674">
    <property type="component" value="Unassembled WGS sequence"/>
</dbReference>
<dbReference type="InterPro" id="IPR036108">
    <property type="entry name" value="4pyrrol_syn_uPrphyn_synt_sf"/>
</dbReference>
<dbReference type="Pfam" id="PF02602">
    <property type="entry name" value="HEM4"/>
    <property type="match status" value="1"/>
</dbReference>
<protein>
    <submittedName>
        <fullName evidence="2">Uroporphyrinogen-III synthase</fullName>
        <ecNumber evidence="2">4.2.1.75</ecNumber>
    </submittedName>
</protein>
<proteinExistence type="predicted"/>
<dbReference type="EMBL" id="JARJLM010000101">
    <property type="protein sequence ID" value="MDF3832511.1"/>
    <property type="molecule type" value="Genomic_DNA"/>
</dbReference>
<evidence type="ECO:0000259" key="1">
    <source>
        <dbReference type="Pfam" id="PF02602"/>
    </source>
</evidence>
<organism evidence="2 3">
    <name type="scientific">Cupriavidus basilensis</name>
    <dbReference type="NCBI Taxonomy" id="68895"/>
    <lineage>
        <taxon>Bacteria</taxon>
        <taxon>Pseudomonadati</taxon>
        <taxon>Pseudomonadota</taxon>
        <taxon>Betaproteobacteria</taxon>
        <taxon>Burkholderiales</taxon>
        <taxon>Burkholderiaceae</taxon>
        <taxon>Cupriavidus</taxon>
    </lineage>
</organism>
<reference evidence="2 3" key="1">
    <citation type="submission" date="2023-03" db="EMBL/GenBank/DDBJ databases">
        <title>Draft assemblies of triclosan tolerant bacteria isolated from returned activated sludge.</title>
        <authorList>
            <person name="Van Hamelsveld S."/>
        </authorList>
    </citation>
    <scope>NUCLEOTIDE SEQUENCE [LARGE SCALE GENOMIC DNA]</scope>
    <source>
        <strain evidence="2 3">GW210010_S58</strain>
    </source>
</reference>
<dbReference type="EC" id="4.2.1.75" evidence="2"/>
<comment type="caution">
    <text evidence="2">The sequence shown here is derived from an EMBL/GenBank/DDBJ whole genome shotgun (WGS) entry which is preliminary data.</text>
</comment>
<dbReference type="SUPFAM" id="SSF69618">
    <property type="entry name" value="HemD-like"/>
    <property type="match status" value="1"/>
</dbReference>
<keyword evidence="2" id="KW-0456">Lyase</keyword>
<evidence type="ECO:0000313" key="3">
    <source>
        <dbReference type="Proteomes" id="UP001216674"/>
    </source>
</evidence>
<dbReference type="GO" id="GO:0004852">
    <property type="term" value="F:uroporphyrinogen-III synthase activity"/>
    <property type="evidence" value="ECO:0007669"/>
    <property type="project" value="UniProtKB-EC"/>
</dbReference>